<dbReference type="Proteomes" id="UP000192674">
    <property type="component" value="Unassembled WGS sequence"/>
</dbReference>
<evidence type="ECO:0000313" key="3">
    <source>
        <dbReference type="Proteomes" id="UP000192674"/>
    </source>
</evidence>
<feature type="domain" description="AbiEi antitoxin N-terminal" evidence="1">
    <location>
        <begin position="22"/>
        <end position="59"/>
    </location>
</feature>
<reference evidence="2 3" key="1">
    <citation type="submission" date="2017-04" db="EMBL/GenBank/DDBJ databases">
        <authorList>
            <person name="Afonso C.L."/>
            <person name="Miller P.J."/>
            <person name="Scott M.A."/>
            <person name="Spackman E."/>
            <person name="Goraichik I."/>
            <person name="Dimitrov K.M."/>
            <person name="Suarez D.L."/>
            <person name="Swayne D.E."/>
        </authorList>
    </citation>
    <scope>NUCLEOTIDE SEQUENCE [LARGE SCALE GENOMIC DNA]</scope>
    <source>
        <strain evidence="2 3">DSM 43828</strain>
    </source>
</reference>
<dbReference type="EMBL" id="FWXV01000006">
    <property type="protein sequence ID" value="SMD21205.1"/>
    <property type="molecule type" value="Genomic_DNA"/>
</dbReference>
<gene>
    <name evidence="2" type="ORF">SAMN05661093_06822</name>
</gene>
<proteinExistence type="predicted"/>
<evidence type="ECO:0000313" key="2">
    <source>
        <dbReference type="EMBL" id="SMD21205.1"/>
    </source>
</evidence>
<dbReference type="Pfam" id="PF13338">
    <property type="entry name" value="AbiEi_4"/>
    <property type="match status" value="1"/>
</dbReference>
<protein>
    <submittedName>
        <fullName evidence="2">Transcriptional regulator, predicted component of viral defense system</fullName>
    </submittedName>
</protein>
<name>A0A1Y5XXP8_KIBAR</name>
<dbReference type="AlphaFoldDB" id="A0A1Y5XXP8"/>
<sequence length="284" mass="31387">MSCKICCMEAARALELLGEYTAGQWGMVTTRQALLLAVDDVTLHRLKAAGLLETVRHGVHAVTSAAVPDARPEQAAWLSLRPEVAAWERPRIDPDGGVVSHESAARLHGLGDLPNDRVEITVPRRRTTRDPNVFLRRGDLNESEVMLLDGLPVTTPIRTIQDLLDRHADASHVATMIRQAFEAGQIRLDELPRQISPYARRYGAAPGDGADLLEQLMAQIGLSVDDLAVRALRDTLGWPTRSSWADLRNKNITWGELARISPEIMRRVLNDANQQAAPDPNDKE</sequence>
<keyword evidence="3" id="KW-1185">Reference proteome</keyword>
<evidence type="ECO:0000259" key="1">
    <source>
        <dbReference type="Pfam" id="PF13338"/>
    </source>
</evidence>
<dbReference type="InterPro" id="IPR025159">
    <property type="entry name" value="AbiEi_N"/>
</dbReference>
<accession>A0A1Y5XXP8</accession>
<organism evidence="2 3">
    <name type="scientific">Kibdelosporangium aridum</name>
    <dbReference type="NCBI Taxonomy" id="2030"/>
    <lineage>
        <taxon>Bacteria</taxon>
        <taxon>Bacillati</taxon>
        <taxon>Actinomycetota</taxon>
        <taxon>Actinomycetes</taxon>
        <taxon>Pseudonocardiales</taxon>
        <taxon>Pseudonocardiaceae</taxon>
        <taxon>Kibdelosporangium</taxon>
    </lineage>
</organism>